<evidence type="ECO:0000256" key="5">
    <source>
        <dbReference type="ARBA" id="ARBA00023237"/>
    </source>
</evidence>
<name>A0A1H5WWR0_9FLAO</name>
<comment type="similarity">
    <text evidence="2">Belongs to the SusD family.</text>
</comment>
<dbReference type="Gene3D" id="1.25.40.900">
    <property type="match status" value="1"/>
</dbReference>
<dbReference type="CDD" id="cd08977">
    <property type="entry name" value="SusD"/>
    <property type="match status" value="1"/>
</dbReference>
<dbReference type="Pfam" id="PF07980">
    <property type="entry name" value="SusD_RagB"/>
    <property type="match status" value="1"/>
</dbReference>
<evidence type="ECO:0000256" key="4">
    <source>
        <dbReference type="ARBA" id="ARBA00023136"/>
    </source>
</evidence>
<keyword evidence="10" id="KW-1185">Reference proteome</keyword>
<evidence type="ECO:0000256" key="2">
    <source>
        <dbReference type="ARBA" id="ARBA00006275"/>
    </source>
</evidence>
<accession>A0A1H5WWR0</accession>
<dbReference type="Gene3D" id="2.20.20.130">
    <property type="match status" value="1"/>
</dbReference>
<dbReference type="PROSITE" id="PS51257">
    <property type="entry name" value="PROKAR_LIPOPROTEIN"/>
    <property type="match status" value="1"/>
</dbReference>
<dbReference type="InterPro" id="IPR033985">
    <property type="entry name" value="SusD-like_N"/>
</dbReference>
<feature type="signal peptide" evidence="6">
    <location>
        <begin position="1"/>
        <end position="19"/>
    </location>
</feature>
<evidence type="ECO:0000256" key="3">
    <source>
        <dbReference type="ARBA" id="ARBA00022729"/>
    </source>
</evidence>
<evidence type="ECO:0000313" key="9">
    <source>
        <dbReference type="EMBL" id="SEG03922.1"/>
    </source>
</evidence>
<evidence type="ECO:0000259" key="8">
    <source>
        <dbReference type="Pfam" id="PF14322"/>
    </source>
</evidence>
<dbReference type="SUPFAM" id="SSF48452">
    <property type="entry name" value="TPR-like"/>
    <property type="match status" value="1"/>
</dbReference>
<dbReference type="GO" id="GO:0009279">
    <property type="term" value="C:cell outer membrane"/>
    <property type="evidence" value="ECO:0007669"/>
    <property type="project" value="UniProtKB-SubCell"/>
</dbReference>
<feature type="chain" id="PRO_5009288798" evidence="6">
    <location>
        <begin position="20"/>
        <end position="456"/>
    </location>
</feature>
<comment type="subcellular location">
    <subcellularLocation>
        <location evidence="1">Cell outer membrane</location>
    </subcellularLocation>
</comment>
<keyword evidence="5" id="KW-0998">Cell outer membrane</keyword>
<dbReference type="EMBL" id="FNVP01000005">
    <property type="protein sequence ID" value="SEG03922.1"/>
    <property type="molecule type" value="Genomic_DNA"/>
</dbReference>
<dbReference type="Gene3D" id="1.25.40.390">
    <property type="match status" value="1"/>
</dbReference>
<keyword evidence="3 6" id="KW-0732">Signal</keyword>
<keyword evidence="4" id="KW-0472">Membrane</keyword>
<feature type="domain" description="RagB/SusD" evidence="7">
    <location>
        <begin position="333"/>
        <end position="455"/>
    </location>
</feature>
<dbReference type="InterPro" id="IPR011990">
    <property type="entry name" value="TPR-like_helical_dom_sf"/>
</dbReference>
<gene>
    <name evidence="9" type="ORF">SAMN04488130_10588</name>
</gene>
<evidence type="ECO:0000259" key="7">
    <source>
        <dbReference type="Pfam" id="PF07980"/>
    </source>
</evidence>
<protein>
    <submittedName>
        <fullName evidence="9">SusD family protein</fullName>
    </submittedName>
</protein>
<sequence length="456" mass="50285">MKKIFLIVMSLAIFSTVMTSCSQDSLEPSLEQNRDFILNPPSTVSDLQLLANGMHKRMVAVPYYGRDYVIFNECRTDNAYSTGASNRFLNVTQGVLTASAAYPTDTWAQIYAVITNANLIINSTITGDQVVVDDLKAQALTVRALAHFDLLKLYGQQNVGSSLTSMNMSALGVPYVTTYRDLFKLTPARNTVAEVKKFIYDDLNSAIPKFIPTPLNYTKVNLQSAKAIKSRVAIYFSDWTIARDAASEALTLGGSVVPESSFVSSFSADGKQSNSIFELVQLSNDNNGINGLFQIYGVTVYGDIVLNNTVAFSSIFDATDVRRSASMISATRNIGKYTKFATNTKVIRYEEIVLNYAEALFETGNAPQALIQLNRITAQRGAVAHLVASKANILLERRRELAFEGFRFDDLVRNGKGVPKNPNILAPFAYGDYRLAFPIPQAEMNGNPNMVQNFNF</sequence>
<reference evidence="10" key="1">
    <citation type="submission" date="2016-10" db="EMBL/GenBank/DDBJ databases">
        <authorList>
            <person name="Varghese N."/>
            <person name="Submissions S."/>
        </authorList>
    </citation>
    <scope>NUCLEOTIDE SEQUENCE [LARGE SCALE GENOMIC DNA]</scope>
    <source>
        <strain evidence="10">CGMCC 1.9230</strain>
    </source>
</reference>
<feature type="domain" description="SusD-like N-terminal" evidence="8">
    <location>
        <begin position="81"/>
        <end position="232"/>
    </location>
</feature>
<organism evidence="9 10">
    <name type="scientific">Flavobacterium urumqiense</name>
    <dbReference type="NCBI Taxonomy" id="935224"/>
    <lineage>
        <taxon>Bacteria</taxon>
        <taxon>Pseudomonadati</taxon>
        <taxon>Bacteroidota</taxon>
        <taxon>Flavobacteriia</taxon>
        <taxon>Flavobacteriales</taxon>
        <taxon>Flavobacteriaceae</taxon>
        <taxon>Flavobacterium</taxon>
    </lineage>
</organism>
<proteinExistence type="inferred from homology"/>
<evidence type="ECO:0000256" key="6">
    <source>
        <dbReference type="SAM" id="SignalP"/>
    </source>
</evidence>
<dbReference type="Proteomes" id="UP000236737">
    <property type="component" value="Unassembled WGS sequence"/>
</dbReference>
<evidence type="ECO:0000256" key="1">
    <source>
        <dbReference type="ARBA" id="ARBA00004442"/>
    </source>
</evidence>
<evidence type="ECO:0000313" key="10">
    <source>
        <dbReference type="Proteomes" id="UP000236737"/>
    </source>
</evidence>
<dbReference type="InterPro" id="IPR012944">
    <property type="entry name" value="SusD_RagB_dom"/>
</dbReference>
<dbReference type="AlphaFoldDB" id="A0A1H5WWR0"/>
<dbReference type="Pfam" id="PF14322">
    <property type="entry name" value="SusD-like_3"/>
    <property type="match status" value="1"/>
</dbReference>